<name>A0A940X3R8_9GAMM</name>
<evidence type="ECO:0000313" key="1">
    <source>
        <dbReference type="EMBL" id="MBP3984491.1"/>
    </source>
</evidence>
<proteinExistence type="predicted"/>
<dbReference type="PANTHER" id="PTHR17985:SF8">
    <property type="entry name" value="TRANSPORT AND GOLGI ORGANIZATION PROTEIN 2 HOMOLOG"/>
    <property type="match status" value="1"/>
</dbReference>
<dbReference type="EMBL" id="JAGKTC010000002">
    <property type="protein sequence ID" value="MBP3984491.1"/>
    <property type="molecule type" value="Genomic_DNA"/>
</dbReference>
<protein>
    <submittedName>
        <fullName evidence="1">NRDE family protein</fullName>
    </submittedName>
</protein>
<reference evidence="1" key="2">
    <citation type="submission" date="2021-03" db="EMBL/GenBank/DDBJ databases">
        <authorList>
            <person name="Cao W."/>
        </authorList>
    </citation>
    <scope>NUCLEOTIDE SEQUENCE</scope>
    <source>
        <strain evidence="1">110414</strain>
    </source>
</reference>
<dbReference type="PANTHER" id="PTHR17985">
    <property type="entry name" value="SER/THR-RICH PROTEIN T10 IN DGCR REGION"/>
    <property type="match status" value="1"/>
</dbReference>
<accession>A0A940X3R8</accession>
<reference evidence="1" key="1">
    <citation type="journal article" date="2016" name="Int. J. Syst. Evol. Microbiol.">
        <title>Pseudoxanthomonas helianthi sp. nov., isolated from roots of Jerusalem artichoke (Helianthus tuberosus).</title>
        <authorList>
            <person name="Kittiwongwattana C."/>
            <person name="Thawai C."/>
        </authorList>
    </citation>
    <scope>NUCLEOTIDE SEQUENCE</scope>
    <source>
        <strain evidence="1">110414</strain>
    </source>
</reference>
<organism evidence="1 2">
    <name type="scientific">Pseudoxanthomonas helianthi</name>
    <dbReference type="NCBI Taxonomy" id="1453541"/>
    <lineage>
        <taxon>Bacteria</taxon>
        <taxon>Pseudomonadati</taxon>
        <taxon>Pseudomonadota</taxon>
        <taxon>Gammaproteobacteria</taxon>
        <taxon>Lysobacterales</taxon>
        <taxon>Lysobacteraceae</taxon>
        <taxon>Pseudoxanthomonas</taxon>
    </lineage>
</organism>
<dbReference type="Pfam" id="PF05742">
    <property type="entry name" value="TANGO2"/>
    <property type="match status" value="1"/>
</dbReference>
<keyword evidence="2" id="KW-1185">Reference proteome</keyword>
<dbReference type="RefSeq" id="WP_210536366.1">
    <property type="nucleotide sequence ID" value="NZ_JAGKTC010000002.1"/>
</dbReference>
<dbReference type="AlphaFoldDB" id="A0A940X3R8"/>
<dbReference type="Proteomes" id="UP000673447">
    <property type="component" value="Unassembled WGS sequence"/>
</dbReference>
<comment type="caution">
    <text evidence="1">The sequence shown here is derived from an EMBL/GenBank/DDBJ whole genome shotgun (WGS) entry which is preliminary data.</text>
</comment>
<gene>
    <name evidence="1" type="ORF">J5837_08625</name>
</gene>
<sequence>MCLVAIAWKTHPRWRLLMAGNRDEWHARPTAALACWTDSGIRAGRDLQSGGTWMGLDGRGRAAVVTNVRDPFATTIGPSRGGLPTGFLETAAGAPAHVEALAAEANAFAPFNLLVADAGACVYLGNHPRVERRAIAPGVHGMSNGGFDVAWPKTRMLCSVMEKWIESGHGDFDPLWNALADGRIAPDAELPDTGIGLEKERMLSAAFIRGPTYGTRASTIIAVDHEGKGWIHERRFGPEGVFLGETRLRNDDAPMPDVGAT</sequence>
<dbReference type="InterPro" id="IPR008551">
    <property type="entry name" value="TANGO2"/>
</dbReference>
<evidence type="ECO:0000313" key="2">
    <source>
        <dbReference type="Proteomes" id="UP000673447"/>
    </source>
</evidence>